<dbReference type="OrthoDB" id="411785at2759"/>
<keyword evidence="3" id="KW-0235">DNA replication</keyword>
<dbReference type="GO" id="GO:0006310">
    <property type="term" value="P:DNA recombination"/>
    <property type="evidence" value="ECO:0007669"/>
    <property type="project" value="InterPro"/>
</dbReference>
<protein>
    <recommendedName>
        <fullName evidence="10">ATP-dependent DNA ligase family profile domain-containing protein</fullName>
    </recommendedName>
</protein>
<keyword evidence="4" id="KW-0227">DNA damage</keyword>
<comment type="cofactor">
    <cofactor evidence="1">
        <name>a divalent metal cation</name>
        <dbReference type="ChEBI" id="CHEBI:60240"/>
    </cofactor>
</comment>
<organism evidence="8 9">
    <name type="scientific">Stentor coeruleus</name>
    <dbReference type="NCBI Taxonomy" id="5963"/>
    <lineage>
        <taxon>Eukaryota</taxon>
        <taxon>Sar</taxon>
        <taxon>Alveolata</taxon>
        <taxon>Ciliophora</taxon>
        <taxon>Postciliodesmatophora</taxon>
        <taxon>Heterotrichea</taxon>
        <taxon>Heterotrichida</taxon>
        <taxon>Stentoridae</taxon>
        <taxon>Stentor</taxon>
    </lineage>
</organism>
<accession>A0A1R2CF61</accession>
<evidence type="ECO:0000256" key="1">
    <source>
        <dbReference type="ARBA" id="ARBA00001968"/>
    </source>
</evidence>
<dbReference type="AlphaFoldDB" id="A0A1R2CF61"/>
<dbReference type="Pfam" id="PF14743">
    <property type="entry name" value="DNA_ligase_OB_2"/>
    <property type="match status" value="1"/>
</dbReference>
<evidence type="ECO:0008006" key="10">
    <source>
        <dbReference type="Google" id="ProtNLM"/>
    </source>
</evidence>
<dbReference type="GO" id="GO:0006281">
    <property type="term" value="P:DNA repair"/>
    <property type="evidence" value="ECO:0007669"/>
    <property type="project" value="UniProtKB-KW"/>
</dbReference>
<dbReference type="InterPro" id="IPR050326">
    <property type="entry name" value="NAD_dep_DNA_ligaseB"/>
</dbReference>
<dbReference type="SUPFAM" id="SSF50249">
    <property type="entry name" value="Nucleic acid-binding proteins"/>
    <property type="match status" value="1"/>
</dbReference>
<dbReference type="Proteomes" id="UP000187209">
    <property type="component" value="Unassembled WGS sequence"/>
</dbReference>
<keyword evidence="5" id="KW-0234">DNA repair</keyword>
<feature type="domain" description="ATP-dependent DNA ligase family profile" evidence="6">
    <location>
        <begin position="69"/>
        <end position="232"/>
    </location>
</feature>
<comment type="caution">
    <text evidence="8">The sequence shown here is derived from an EMBL/GenBank/DDBJ whole genome shotgun (WGS) entry which is preliminary data.</text>
</comment>
<feature type="domain" description="DNA ligase OB-like" evidence="7">
    <location>
        <begin position="247"/>
        <end position="309"/>
    </location>
</feature>
<evidence type="ECO:0000256" key="4">
    <source>
        <dbReference type="ARBA" id="ARBA00022763"/>
    </source>
</evidence>
<dbReference type="PANTHER" id="PTHR47810:SF1">
    <property type="entry name" value="DNA LIGASE B"/>
    <property type="match status" value="1"/>
</dbReference>
<dbReference type="GO" id="GO:0005524">
    <property type="term" value="F:ATP binding"/>
    <property type="evidence" value="ECO:0007669"/>
    <property type="project" value="InterPro"/>
</dbReference>
<dbReference type="Gene3D" id="3.30.1490.70">
    <property type="match status" value="1"/>
</dbReference>
<evidence type="ECO:0000256" key="3">
    <source>
        <dbReference type="ARBA" id="ARBA00022705"/>
    </source>
</evidence>
<dbReference type="InterPro" id="IPR029319">
    <property type="entry name" value="DNA_ligase_OB"/>
</dbReference>
<dbReference type="Gene3D" id="2.40.50.140">
    <property type="entry name" value="Nucleic acid-binding proteins"/>
    <property type="match status" value="1"/>
</dbReference>
<evidence type="ECO:0000313" key="9">
    <source>
        <dbReference type="Proteomes" id="UP000187209"/>
    </source>
</evidence>
<dbReference type="PROSITE" id="PS00333">
    <property type="entry name" value="DNA_LIGASE_A2"/>
    <property type="match status" value="1"/>
</dbReference>
<dbReference type="PANTHER" id="PTHR47810">
    <property type="entry name" value="DNA LIGASE"/>
    <property type="match status" value="1"/>
</dbReference>
<reference evidence="8 9" key="1">
    <citation type="submission" date="2016-11" db="EMBL/GenBank/DDBJ databases">
        <title>The macronuclear genome of Stentor coeruleus: a giant cell with tiny introns.</title>
        <authorList>
            <person name="Slabodnick M."/>
            <person name="Ruby J.G."/>
            <person name="Reiff S.B."/>
            <person name="Swart E.C."/>
            <person name="Gosai S."/>
            <person name="Prabakaran S."/>
            <person name="Witkowska E."/>
            <person name="Larue G.E."/>
            <person name="Fisher S."/>
            <person name="Freeman R.M."/>
            <person name="Gunawardena J."/>
            <person name="Chu W."/>
            <person name="Stover N.A."/>
            <person name="Gregory B.D."/>
            <person name="Nowacki M."/>
            <person name="Derisi J."/>
            <person name="Roy S.W."/>
            <person name="Marshall W.F."/>
            <person name="Sood P."/>
        </authorList>
    </citation>
    <scope>NUCLEOTIDE SEQUENCE [LARGE SCALE GENOMIC DNA]</scope>
    <source>
        <strain evidence="8">WM001</strain>
    </source>
</reference>
<dbReference type="NCBIfam" id="NF006592">
    <property type="entry name" value="PRK09125.1"/>
    <property type="match status" value="1"/>
</dbReference>
<dbReference type="InterPro" id="IPR012310">
    <property type="entry name" value="DNA_ligase_ATP-dep_cent"/>
</dbReference>
<dbReference type="GO" id="GO:0006260">
    <property type="term" value="P:DNA replication"/>
    <property type="evidence" value="ECO:0007669"/>
    <property type="project" value="UniProtKB-KW"/>
</dbReference>
<keyword evidence="9" id="KW-1185">Reference proteome</keyword>
<gene>
    <name evidence="8" type="ORF">SteCoe_10584</name>
</gene>
<dbReference type="CDD" id="cd07896">
    <property type="entry name" value="Adenylation_kDNA_ligase_like"/>
    <property type="match status" value="1"/>
</dbReference>
<evidence type="ECO:0000259" key="7">
    <source>
        <dbReference type="Pfam" id="PF14743"/>
    </source>
</evidence>
<evidence type="ECO:0000256" key="5">
    <source>
        <dbReference type="ARBA" id="ARBA00023204"/>
    </source>
</evidence>
<dbReference type="InterPro" id="IPR012340">
    <property type="entry name" value="NA-bd_OB-fold"/>
</dbReference>
<evidence type="ECO:0000259" key="6">
    <source>
        <dbReference type="Pfam" id="PF01068"/>
    </source>
</evidence>
<evidence type="ECO:0000256" key="2">
    <source>
        <dbReference type="ARBA" id="ARBA00022598"/>
    </source>
</evidence>
<dbReference type="Pfam" id="PF01068">
    <property type="entry name" value="DNA_ligase_A_M"/>
    <property type="match status" value="1"/>
</dbReference>
<dbReference type="SUPFAM" id="SSF56091">
    <property type="entry name" value="DNA ligase/mRNA capping enzyme, catalytic domain"/>
    <property type="match status" value="1"/>
</dbReference>
<dbReference type="GO" id="GO:0003910">
    <property type="term" value="F:DNA ligase (ATP) activity"/>
    <property type="evidence" value="ECO:0007669"/>
    <property type="project" value="InterPro"/>
</dbReference>
<dbReference type="EMBL" id="MPUH01000171">
    <property type="protein sequence ID" value="OMJ87658.1"/>
    <property type="molecule type" value="Genomic_DNA"/>
</dbReference>
<dbReference type="Gene3D" id="3.30.470.30">
    <property type="entry name" value="DNA ligase/mRNA capping enzyme"/>
    <property type="match status" value="1"/>
</dbReference>
<keyword evidence="2" id="KW-0436">Ligase</keyword>
<dbReference type="CDD" id="cd08041">
    <property type="entry name" value="OBF_kDNA_ligase_like"/>
    <property type="match status" value="1"/>
</dbReference>
<name>A0A1R2CF61_9CILI</name>
<dbReference type="InterPro" id="IPR016059">
    <property type="entry name" value="DNA_ligase_ATP-dep_CS"/>
</dbReference>
<evidence type="ECO:0000313" key="8">
    <source>
        <dbReference type="EMBL" id="OMJ87658.1"/>
    </source>
</evidence>
<proteinExistence type="predicted"/>
<sequence length="314" mass="36491">MDSNKETVESPKTEELDCFIDDIIVYQEAKNTYEDELPHKRQKPNFSDINSSIPRIIPLLLAINRLNEDPKNWWMSEKLDGVRCYWNGKCLISRQGNTYTAPHFFISNLPDSVSLDGELWLGRKMFQECVSIARCTDNGKNDMNRWYRMRYMIFDAPSLNIPFEERVDYIKSLIRRTNNPYIKLVEQILCTGEKHMLEELARIEELGGEGLMLRKPKSLYENKRSKTLLKVKSFRDAEAVIIGYEDGKGKYEGLIGALKVRNLNGKEFKIGSGFTDAERLSPPEIGSMITYKYQELSKDGIPRFPTFFRKKIDI</sequence>